<dbReference type="Gene3D" id="3.30.160.60">
    <property type="entry name" value="Classic Zinc Finger"/>
    <property type="match status" value="5"/>
</dbReference>
<dbReference type="PROSITE" id="PS00028">
    <property type="entry name" value="ZINC_FINGER_C2H2_1"/>
    <property type="match status" value="7"/>
</dbReference>
<evidence type="ECO:0000313" key="8">
    <source>
        <dbReference type="EMBL" id="KAG7303378.1"/>
    </source>
</evidence>
<keyword evidence="3 5" id="KW-0863">Zinc-finger</keyword>
<dbReference type="EMBL" id="JAHIBW010000016">
    <property type="protein sequence ID" value="KAG7303378.1"/>
    <property type="molecule type" value="Genomic_DNA"/>
</dbReference>
<evidence type="ECO:0000256" key="2">
    <source>
        <dbReference type="ARBA" id="ARBA00022737"/>
    </source>
</evidence>
<evidence type="ECO:0000256" key="6">
    <source>
        <dbReference type="SAM" id="MobiDB-lite"/>
    </source>
</evidence>
<accession>A0ABQ7QEM1</accession>
<evidence type="ECO:0000256" key="4">
    <source>
        <dbReference type="ARBA" id="ARBA00022833"/>
    </source>
</evidence>
<sequence length="714" mass="81336">MDANLSFFSLPFGDANNGDISFSTKSDFHHSLPSGSLLEAEDVLKQFLSTDDPLEEPDLNGPTTLHCEICHKKFDNAKKYYGHLRVHSKDNLRLWVCDKCPDQRFSTKQQLMKHSLTHKPLEKVWKCQQCPSAFEALYRLQQHLFVKHLNYRPHKCDECGKAFQKLSDLKIHGLLHKGTAAKKHKCATCGKVFNHVSNYNRHLTTHSDEKTYRCYGCGRAFKQSPSLTRHTKNCEKYQSQAPTFPKCGNRQNHCRECGMIFQYKSELVEHCISEHSNQKSNKTQVNDTVKETKPEEKVAQKNEAKSTVDNIVDDILSVEDEYSIANQQASQSEILNVAIFDKSHNFNTTEATTADNLMHIEFMKEMNQLHTLDDELFYNDIDFDSFHPGQVFNTNDIDYGAHERNEILFDFADAARGMDHDLMNALYQVKNNDNNLPDELLNAIHDVPEFAEPADSLHGTTDTQESTQDPVSVNECSTIFESDVDLEASTNLAMNLNQLIGENNVQYVSTEDDDTFIISLNSGYDAEKLSDMLNIDVELIDESNEDTVEEVERSSKEEMKEADTNECSIVLKIPEIEEETKSAAPGEVTESNTKKKVKVKVKKQVIFVCRKCNKVFARKENWQSHMGTHDASLRRHRCRVCGLRFSYRSTLNKHCARAHEPRALPALPCALCRRVYTQPWMVPHGRASPRVRAVRQDVPAPLAPTSPPAPRPLH</sequence>
<protein>
    <recommendedName>
        <fullName evidence="7">C2H2-type domain-containing protein</fullName>
    </recommendedName>
</protein>
<dbReference type="InterPro" id="IPR036236">
    <property type="entry name" value="Znf_C2H2_sf"/>
</dbReference>
<feature type="region of interest" description="Disordered" evidence="6">
    <location>
        <begin position="278"/>
        <end position="304"/>
    </location>
</feature>
<dbReference type="PROSITE" id="PS50157">
    <property type="entry name" value="ZINC_FINGER_C2H2_2"/>
    <property type="match status" value="8"/>
</dbReference>
<feature type="domain" description="C2H2-type" evidence="7">
    <location>
        <begin position="65"/>
        <end position="92"/>
    </location>
</feature>
<keyword evidence="1" id="KW-0479">Metal-binding</keyword>
<evidence type="ECO:0000256" key="5">
    <source>
        <dbReference type="PROSITE-ProRule" id="PRU00042"/>
    </source>
</evidence>
<dbReference type="PANTHER" id="PTHR24379">
    <property type="entry name" value="KRAB AND ZINC FINGER DOMAIN-CONTAINING"/>
    <property type="match status" value="1"/>
</dbReference>
<evidence type="ECO:0000256" key="3">
    <source>
        <dbReference type="ARBA" id="ARBA00022771"/>
    </source>
</evidence>
<keyword evidence="2" id="KW-0677">Repeat</keyword>
<dbReference type="Proteomes" id="UP000823941">
    <property type="component" value="Chromosome 16"/>
</dbReference>
<evidence type="ECO:0000313" key="9">
    <source>
        <dbReference type="Proteomes" id="UP000823941"/>
    </source>
</evidence>
<feature type="compositionally biased region" description="Basic and acidic residues" evidence="6">
    <location>
        <begin position="288"/>
        <end position="304"/>
    </location>
</feature>
<feature type="domain" description="C2H2-type" evidence="7">
    <location>
        <begin position="184"/>
        <end position="211"/>
    </location>
</feature>
<evidence type="ECO:0000259" key="7">
    <source>
        <dbReference type="PROSITE" id="PS50157"/>
    </source>
</evidence>
<feature type="domain" description="C2H2-type" evidence="7">
    <location>
        <begin position="636"/>
        <end position="659"/>
    </location>
</feature>
<dbReference type="PANTHER" id="PTHR24379:SF121">
    <property type="entry name" value="C2H2-TYPE DOMAIN-CONTAINING PROTEIN"/>
    <property type="match status" value="1"/>
</dbReference>
<dbReference type="SMART" id="SM00355">
    <property type="entry name" value="ZnF_C2H2"/>
    <property type="match status" value="9"/>
</dbReference>
<dbReference type="InterPro" id="IPR013087">
    <property type="entry name" value="Znf_C2H2_type"/>
</dbReference>
<feature type="domain" description="C2H2-type" evidence="7">
    <location>
        <begin position="154"/>
        <end position="181"/>
    </location>
</feature>
<feature type="domain" description="C2H2-type" evidence="7">
    <location>
        <begin position="125"/>
        <end position="153"/>
    </location>
</feature>
<keyword evidence="4" id="KW-0862">Zinc</keyword>
<proteinExistence type="predicted"/>
<name>A0ABQ7QEM1_PLUXY</name>
<gene>
    <name evidence="8" type="ORF">JYU34_011869</name>
</gene>
<feature type="domain" description="C2H2-type" evidence="7">
    <location>
        <begin position="252"/>
        <end position="280"/>
    </location>
</feature>
<dbReference type="SUPFAM" id="SSF57667">
    <property type="entry name" value="beta-beta-alpha zinc fingers"/>
    <property type="match status" value="3"/>
</dbReference>
<evidence type="ECO:0000256" key="1">
    <source>
        <dbReference type="ARBA" id="ARBA00022723"/>
    </source>
</evidence>
<dbReference type="Pfam" id="PF00096">
    <property type="entry name" value="zf-C2H2"/>
    <property type="match status" value="4"/>
</dbReference>
<feature type="compositionally biased region" description="Polar residues" evidence="6">
    <location>
        <begin position="278"/>
        <end position="287"/>
    </location>
</feature>
<comment type="caution">
    <text evidence="8">The sequence shown here is derived from an EMBL/GenBank/DDBJ whole genome shotgun (WGS) entry which is preliminary data.</text>
</comment>
<organism evidence="8 9">
    <name type="scientific">Plutella xylostella</name>
    <name type="common">Diamondback moth</name>
    <name type="synonym">Plutella maculipennis</name>
    <dbReference type="NCBI Taxonomy" id="51655"/>
    <lineage>
        <taxon>Eukaryota</taxon>
        <taxon>Metazoa</taxon>
        <taxon>Ecdysozoa</taxon>
        <taxon>Arthropoda</taxon>
        <taxon>Hexapoda</taxon>
        <taxon>Insecta</taxon>
        <taxon>Pterygota</taxon>
        <taxon>Neoptera</taxon>
        <taxon>Endopterygota</taxon>
        <taxon>Lepidoptera</taxon>
        <taxon>Glossata</taxon>
        <taxon>Ditrysia</taxon>
        <taxon>Yponomeutoidea</taxon>
        <taxon>Plutellidae</taxon>
        <taxon>Plutella</taxon>
    </lineage>
</organism>
<feature type="domain" description="C2H2-type" evidence="7">
    <location>
        <begin position="607"/>
        <end position="629"/>
    </location>
</feature>
<feature type="domain" description="C2H2-type" evidence="7">
    <location>
        <begin position="212"/>
        <end position="242"/>
    </location>
</feature>
<reference evidence="8 9" key="1">
    <citation type="submission" date="2021-06" db="EMBL/GenBank/DDBJ databases">
        <title>A haploid diamondback moth (Plutella xylostella L.) genome assembly resolves 31 chromosomes and identifies a diamide resistance mutation.</title>
        <authorList>
            <person name="Ward C.M."/>
            <person name="Perry K.D."/>
            <person name="Baker G."/>
            <person name="Powis K."/>
            <person name="Heckel D.G."/>
            <person name="Baxter S.W."/>
        </authorList>
    </citation>
    <scope>NUCLEOTIDE SEQUENCE [LARGE SCALE GENOMIC DNA]</scope>
    <source>
        <strain evidence="8 9">LV</strain>
        <tissue evidence="8">Single pupa</tissue>
    </source>
</reference>
<keyword evidence="9" id="KW-1185">Reference proteome</keyword>